<reference evidence="3" key="1">
    <citation type="submission" date="2017-02" db="UniProtKB">
        <authorList>
            <consortium name="WormBaseParasite"/>
        </authorList>
    </citation>
    <scope>IDENTIFICATION</scope>
</reference>
<dbReference type="EMBL" id="UYYF01004366">
    <property type="protein sequence ID" value="VDN03116.1"/>
    <property type="molecule type" value="Genomic_DNA"/>
</dbReference>
<dbReference type="OMA" id="INEECAY"/>
<dbReference type="PANTHER" id="PTHR36983">
    <property type="entry name" value="DNAJ HOMOLOG SUBFAMILY C MEMBER 13"/>
    <property type="match status" value="1"/>
</dbReference>
<gene>
    <name evidence="1" type="ORF">TCLT_LOCUS5826</name>
</gene>
<evidence type="ECO:0000313" key="1">
    <source>
        <dbReference type="EMBL" id="VDN03116.1"/>
    </source>
</evidence>
<evidence type="ECO:0000313" key="2">
    <source>
        <dbReference type="Proteomes" id="UP000276776"/>
    </source>
</evidence>
<dbReference type="SUPFAM" id="SSF48371">
    <property type="entry name" value="ARM repeat"/>
    <property type="match status" value="1"/>
</dbReference>
<accession>A0A0N5CZC6</accession>
<dbReference type="InterPro" id="IPR016024">
    <property type="entry name" value="ARM-type_fold"/>
</dbReference>
<dbReference type="GO" id="GO:0006898">
    <property type="term" value="P:receptor-mediated endocytosis"/>
    <property type="evidence" value="ECO:0007669"/>
    <property type="project" value="TreeGrafter"/>
</dbReference>
<name>A0A0N5CZC6_THECL</name>
<dbReference type="Proteomes" id="UP000276776">
    <property type="component" value="Unassembled WGS sequence"/>
</dbReference>
<evidence type="ECO:0000313" key="3">
    <source>
        <dbReference type="WBParaSite" id="TCLT_0000583701-mRNA-1"/>
    </source>
</evidence>
<dbReference type="PANTHER" id="PTHR36983:SF2">
    <property type="entry name" value="DNAJ HOMOLOG SUBFAMILY C MEMBER 13"/>
    <property type="match status" value="1"/>
</dbReference>
<protein>
    <submittedName>
        <fullName evidence="3">DUF3819 domain-containing protein</fullName>
    </submittedName>
</protein>
<dbReference type="AlphaFoldDB" id="A0A0N5CZC6"/>
<proteinExistence type="predicted"/>
<dbReference type="InterPro" id="IPR044978">
    <property type="entry name" value="GRV2/DNAJC13"/>
</dbReference>
<reference evidence="1 2" key="2">
    <citation type="submission" date="2018-11" db="EMBL/GenBank/DDBJ databases">
        <authorList>
            <consortium name="Pathogen Informatics"/>
        </authorList>
    </citation>
    <scope>NUCLEOTIDE SEQUENCE [LARGE SCALE GENOMIC DNA]</scope>
</reference>
<dbReference type="WBParaSite" id="TCLT_0000583701-mRNA-1">
    <property type="protein sequence ID" value="TCLT_0000583701-mRNA-1"/>
    <property type="gene ID" value="TCLT_0000583701"/>
</dbReference>
<dbReference type="InterPro" id="IPR011989">
    <property type="entry name" value="ARM-like"/>
</dbReference>
<keyword evidence="2" id="KW-1185">Reference proteome</keyword>
<dbReference type="STRING" id="103827.A0A0N5CZC6"/>
<organism evidence="3">
    <name type="scientific">Thelazia callipaeda</name>
    <name type="common">Oriental eyeworm</name>
    <name type="synonym">Parasitic nematode</name>
    <dbReference type="NCBI Taxonomy" id="103827"/>
    <lineage>
        <taxon>Eukaryota</taxon>
        <taxon>Metazoa</taxon>
        <taxon>Ecdysozoa</taxon>
        <taxon>Nematoda</taxon>
        <taxon>Chromadorea</taxon>
        <taxon>Rhabditida</taxon>
        <taxon>Spirurina</taxon>
        <taxon>Spiruromorpha</taxon>
        <taxon>Thelazioidea</taxon>
        <taxon>Thelaziidae</taxon>
        <taxon>Thelazia</taxon>
    </lineage>
</organism>
<dbReference type="GO" id="GO:0007032">
    <property type="term" value="P:endosome organization"/>
    <property type="evidence" value="ECO:0007669"/>
    <property type="project" value="InterPro"/>
</dbReference>
<dbReference type="GO" id="GO:0010008">
    <property type="term" value="C:endosome membrane"/>
    <property type="evidence" value="ECO:0007669"/>
    <property type="project" value="TreeGrafter"/>
</dbReference>
<dbReference type="Gene3D" id="1.25.10.10">
    <property type="entry name" value="Leucine-rich Repeat Variant"/>
    <property type="match status" value="1"/>
</dbReference>
<sequence length="356" mass="39596">MQADKLTGPRWSRFIVRFLPPIFTDALRDSPQTALSMFDSVHENPELIWNDHIRSNVKNVVACQLKELHLLQMKNPNTKWKTDINEECAYSNVLNNELVVAGVFLRLFIANPSWQVRHPKQFTTELIEKVLECMERPTPQLDTVTAAFVALLSNHPTVASHLPAQGYLPHFCALMSSSSGHASRSAILILSHLAENTYCADSLTKLNCIEGIMKSMKQQPFLIRDSAHALKCLLKRNCSDLAAQMLSTGMVDYLLELLGGKMEGVTNVAAASAEIVDALKNVSLDLQYGAKISEMLSKSSTWTQYKDQRHDLFIAANNVHAITGTPTGIAGYLTERMFTPPSVNYTPPPITSRKAE</sequence>
<dbReference type="OrthoDB" id="69656at2759"/>
<dbReference type="GO" id="GO:2000641">
    <property type="term" value="P:regulation of early endosome to late endosome transport"/>
    <property type="evidence" value="ECO:0007669"/>
    <property type="project" value="InterPro"/>
</dbReference>